<feature type="region of interest" description="Disordered" evidence="1">
    <location>
        <begin position="293"/>
        <end position="317"/>
    </location>
</feature>
<dbReference type="CTD" id="20231456"/>
<dbReference type="AlphaFoldDB" id="V4AL57"/>
<dbReference type="SMART" id="SM00327">
    <property type="entry name" value="VWA"/>
    <property type="match status" value="1"/>
</dbReference>
<organism evidence="3 4">
    <name type="scientific">Lottia gigantea</name>
    <name type="common">Giant owl limpet</name>
    <dbReference type="NCBI Taxonomy" id="225164"/>
    <lineage>
        <taxon>Eukaryota</taxon>
        <taxon>Metazoa</taxon>
        <taxon>Spiralia</taxon>
        <taxon>Lophotrochozoa</taxon>
        <taxon>Mollusca</taxon>
        <taxon>Gastropoda</taxon>
        <taxon>Patellogastropoda</taxon>
        <taxon>Lottioidea</taxon>
        <taxon>Lottiidae</taxon>
        <taxon>Lottia</taxon>
    </lineage>
</organism>
<dbReference type="GO" id="GO:0005634">
    <property type="term" value="C:nucleus"/>
    <property type="evidence" value="ECO:0007669"/>
    <property type="project" value="TreeGrafter"/>
</dbReference>
<dbReference type="OMA" id="DAMEHYD"/>
<dbReference type="InterPro" id="IPR036465">
    <property type="entry name" value="vWFA_dom_sf"/>
</dbReference>
<dbReference type="HOGENOM" id="CLU_035766_0_0_1"/>
<name>V4AL57_LOTGI</name>
<dbReference type="RefSeq" id="XP_009053995.1">
    <property type="nucleotide sequence ID" value="XM_009055747.1"/>
</dbReference>
<dbReference type="SUPFAM" id="SSF53300">
    <property type="entry name" value="vWA-like"/>
    <property type="match status" value="1"/>
</dbReference>
<dbReference type="OrthoDB" id="5855668at2759"/>
<keyword evidence="4" id="KW-1185">Reference proteome</keyword>
<dbReference type="PANTHER" id="PTHR45751:SF53">
    <property type="entry name" value="VWFA DOMAIN-CONTAINING PROTEIN"/>
    <property type="match status" value="1"/>
</dbReference>
<gene>
    <name evidence="3" type="ORF">LOTGIDRAFT_117122</name>
</gene>
<dbReference type="Proteomes" id="UP000030746">
    <property type="component" value="Unassembled WGS sequence"/>
</dbReference>
<accession>V4AL57</accession>
<dbReference type="GeneID" id="20231456"/>
<dbReference type="InterPro" id="IPR010734">
    <property type="entry name" value="Copine_C"/>
</dbReference>
<dbReference type="Pfam" id="PF07002">
    <property type="entry name" value="Copine"/>
    <property type="match status" value="1"/>
</dbReference>
<evidence type="ECO:0000313" key="3">
    <source>
        <dbReference type="EMBL" id="ESO95490.1"/>
    </source>
</evidence>
<proteinExistence type="predicted"/>
<evidence type="ECO:0000259" key="2">
    <source>
        <dbReference type="SMART" id="SM00327"/>
    </source>
</evidence>
<dbReference type="KEGG" id="lgi:LOTGIDRAFT_117122"/>
<dbReference type="InterPro" id="IPR052079">
    <property type="entry name" value="E3_ligase/Copine_domain"/>
</dbReference>
<reference evidence="3 4" key="1">
    <citation type="journal article" date="2013" name="Nature">
        <title>Insights into bilaterian evolution from three spiralian genomes.</title>
        <authorList>
            <person name="Simakov O."/>
            <person name="Marletaz F."/>
            <person name="Cho S.J."/>
            <person name="Edsinger-Gonzales E."/>
            <person name="Havlak P."/>
            <person name="Hellsten U."/>
            <person name="Kuo D.H."/>
            <person name="Larsson T."/>
            <person name="Lv J."/>
            <person name="Arendt D."/>
            <person name="Savage R."/>
            <person name="Osoegawa K."/>
            <person name="de Jong P."/>
            <person name="Grimwood J."/>
            <person name="Chapman J.A."/>
            <person name="Shapiro H."/>
            <person name="Aerts A."/>
            <person name="Otillar R.P."/>
            <person name="Terry A.Y."/>
            <person name="Boore J.L."/>
            <person name="Grigoriev I.V."/>
            <person name="Lindberg D.R."/>
            <person name="Seaver E.C."/>
            <person name="Weisblat D.A."/>
            <person name="Putnam N.H."/>
            <person name="Rokhsar D.S."/>
        </authorList>
    </citation>
    <scope>NUCLEOTIDE SEQUENCE [LARGE SCALE GENOMIC DNA]</scope>
</reference>
<dbReference type="GO" id="GO:0016567">
    <property type="term" value="P:protein ubiquitination"/>
    <property type="evidence" value="ECO:0007669"/>
    <property type="project" value="TreeGrafter"/>
</dbReference>
<dbReference type="Gene3D" id="3.40.50.410">
    <property type="entry name" value="von Willebrand factor, type A domain"/>
    <property type="match status" value="1"/>
</dbReference>
<sequence length="317" mass="35755">MQYNASSEAWEFQEVRQPFRYRNPPSLWAILGIGARNFDTFFAFEDHFSSFEEVSKACNRAGLEKCGLIFGVDFSASNEWQGRKSFSGQNLHRIIPSRVYNPYQKVIHILGKTLEPFDEDNLIPAFGFGDSVTMGDDVFSLHPEGRYCERFSDVLEKYSEVATKVTLGGPTNFAPLIYKAIEIVKTLKRYHILVIVADGQVNEEQQTIKAIVDASNFPLSIIVVGVGDGPWDIMEDFDNCLPQRKFDNFQFVNFHGVTSKSRNPETSFALHALMEIPDQYKTMKTLGLVNPDTEIKSSPVKSSPLRSPTKSTETLIA</sequence>
<dbReference type="EMBL" id="KB201656">
    <property type="protein sequence ID" value="ESO95490.1"/>
    <property type="molecule type" value="Genomic_DNA"/>
</dbReference>
<feature type="compositionally biased region" description="Polar residues" evidence="1">
    <location>
        <begin position="299"/>
        <end position="317"/>
    </location>
</feature>
<feature type="domain" description="VWFA" evidence="2">
    <location>
        <begin position="65"/>
        <end position="261"/>
    </location>
</feature>
<dbReference type="PANTHER" id="PTHR45751">
    <property type="entry name" value="COPINE FAMILY PROTEIN 1"/>
    <property type="match status" value="1"/>
</dbReference>
<dbReference type="GO" id="GO:0004842">
    <property type="term" value="F:ubiquitin-protein transferase activity"/>
    <property type="evidence" value="ECO:0007669"/>
    <property type="project" value="TreeGrafter"/>
</dbReference>
<protein>
    <recommendedName>
        <fullName evidence="2">VWFA domain-containing protein</fullName>
    </recommendedName>
</protein>
<dbReference type="InterPro" id="IPR002035">
    <property type="entry name" value="VWF_A"/>
</dbReference>
<dbReference type="STRING" id="225164.V4AL57"/>
<evidence type="ECO:0000256" key="1">
    <source>
        <dbReference type="SAM" id="MobiDB-lite"/>
    </source>
</evidence>
<evidence type="ECO:0000313" key="4">
    <source>
        <dbReference type="Proteomes" id="UP000030746"/>
    </source>
</evidence>